<dbReference type="AlphaFoldDB" id="A0A6S7B321"/>
<keyword evidence="1" id="KW-0233">DNA recombination</keyword>
<feature type="region of interest" description="Disordered" evidence="2">
    <location>
        <begin position="173"/>
        <end position="208"/>
    </location>
</feature>
<gene>
    <name evidence="3" type="ORF">LMG28138_00446</name>
</gene>
<dbReference type="GO" id="GO:0006310">
    <property type="term" value="P:DNA recombination"/>
    <property type="evidence" value="ECO:0007669"/>
    <property type="project" value="UniProtKB-KW"/>
</dbReference>
<protein>
    <recommendedName>
        <fullName evidence="5">Tyr recombinase domain-containing protein</fullName>
    </recommendedName>
</protein>
<proteinExistence type="predicted"/>
<feature type="compositionally biased region" description="Basic and acidic residues" evidence="2">
    <location>
        <begin position="193"/>
        <end position="208"/>
    </location>
</feature>
<reference evidence="3 4" key="1">
    <citation type="submission" date="2020-04" db="EMBL/GenBank/DDBJ databases">
        <authorList>
            <person name="De Canck E."/>
        </authorList>
    </citation>
    <scope>NUCLEOTIDE SEQUENCE [LARGE SCALE GENOMIC DNA]</scope>
    <source>
        <strain evidence="3 4">LMG 28138</strain>
    </source>
</reference>
<feature type="region of interest" description="Disordered" evidence="2">
    <location>
        <begin position="22"/>
        <end position="80"/>
    </location>
</feature>
<sequence>MRTTGSLISVSLAHRDVYIGHTRNGRDRHGKMNPTHNPCVECSGSRHRSDHPERSHHRGSGSAAAKRIGPRHPDSAATSARRLNCEPCGRLKVWFAGVRAIANQVIGAYLQGLLITGAQREELAALRWDDVDFRWRSLVLDDKVEGTGGRTISLTPYLASLLLNLKRLNETPTNKRQAARLAEKGEQWSPSPKQDRRGGQDRSASDRA</sequence>
<organism evidence="3 4">
    <name type="scientific">Pararobbsia alpina</name>
    <dbReference type="NCBI Taxonomy" id="621374"/>
    <lineage>
        <taxon>Bacteria</taxon>
        <taxon>Pseudomonadati</taxon>
        <taxon>Pseudomonadota</taxon>
        <taxon>Betaproteobacteria</taxon>
        <taxon>Burkholderiales</taxon>
        <taxon>Burkholderiaceae</taxon>
        <taxon>Pararobbsia</taxon>
    </lineage>
</organism>
<dbReference type="InterPro" id="IPR011010">
    <property type="entry name" value="DNA_brk_join_enz"/>
</dbReference>
<name>A0A6S7B321_9BURK</name>
<keyword evidence="4" id="KW-1185">Reference proteome</keyword>
<feature type="compositionally biased region" description="Basic residues" evidence="2">
    <location>
        <begin position="45"/>
        <end position="59"/>
    </location>
</feature>
<dbReference type="Gene3D" id="1.10.443.10">
    <property type="entry name" value="Intergrase catalytic core"/>
    <property type="match status" value="1"/>
</dbReference>
<evidence type="ECO:0000313" key="3">
    <source>
        <dbReference type="EMBL" id="CAB3778287.1"/>
    </source>
</evidence>
<evidence type="ECO:0000313" key="4">
    <source>
        <dbReference type="Proteomes" id="UP000494115"/>
    </source>
</evidence>
<evidence type="ECO:0008006" key="5">
    <source>
        <dbReference type="Google" id="ProtNLM"/>
    </source>
</evidence>
<evidence type="ECO:0000256" key="2">
    <source>
        <dbReference type="SAM" id="MobiDB-lite"/>
    </source>
</evidence>
<dbReference type="GO" id="GO:0015074">
    <property type="term" value="P:DNA integration"/>
    <property type="evidence" value="ECO:0007669"/>
    <property type="project" value="InterPro"/>
</dbReference>
<dbReference type="EMBL" id="CADIKM010000002">
    <property type="protein sequence ID" value="CAB3778287.1"/>
    <property type="molecule type" value="Genomic_DNA"/>
</dbReference>
<dbReference type="Proteomes" id="UP000494115">
    <property type="component" value="Unassembled WGS sequence"/>
</dbReference>
<dbReference type="GO" id="GO:0003677">
    <property type="term" value="F:DNA binding"/>
    <property type="evidence" value="ECO:0007669"/>
    <property type="project" value="InterPro"/>
</dbReference>
<dbReference type="SUPFAM" id="SSF56349">
    <property type="entry name" value="DNA breaking-rejoining enzymes"/>
    <property type="match status" value="1"/>
</dbReference>
<dbReference type="InterPro" id="IPR013762">
    <property type="entry name" value="Integrase-like_cat_sf"/>
</dbReference>
<accession>A0A6S7B321</accession>
<evidence type="ECO:0000256" key="1">
    <source>
        <dbReference type="ARBA" id="ARBA00023172"/>
    </source>
</evidence>